<evidence type="ECO:0000313" key="1">
    <source>
        <dbReference type="EMBL" id="KAG5458246.1"/>
    </source>
</evidence>
<name>A0A8H7ZRK8_9FUNG</name>
<proteinExistence type="predicted"/>
<accession>A0A8H7ZRK8</accession>
<dbReference type="EMBL" id="JAEFCI010008782">
    <property type="protein sequence ID" value="KAG5458246.1"/>
    <property type="molecule type" value="Genomic_DNA"/>
</dbReference>
<protein>
    <submittedName>
        <fullName evidence="1">Uncharacterized protein</fullName>
    </submittedName>
</protein>
<gene>
    <name evidence="1" type="ORF">BJ554DRAFT_1564</name>
</gene>
<comment type="caution">
    <text evidence="1">The sequence shown here is derived from an EMBL/GenBank/DDBJ whole genome shotgun (WGS) entry which is preliminary data.</text>
</comment>
<dbReference type="AlphaFoldDB" id="A0A8H7ZRK8"/>
<reference evidence="1 2" key="1">
    <citation type="journal article" name="Sci. Rep.">
        <title>Genome-scale phylogenetic analyses confirm Olpidium as the closest living zoosporic fungus to the non-flagellated, terrestrial fungi.</title>
        <authorList>
            <person name="Chang Y."/>
            <person name="Rochon D."/>
            <person name="Sekimoto S."/>
            <person name="Wang Y."/>
            <person name="Chovatia M."/>
            <person name="Sandor L."/>
            <person name="Salamov A."/>
            <person name="Grigoriev I.V."/>
            <person name="Stajich J.E."/>
            <person name="Spatafora J.W."/>
        </authorList>
    </citation>
    <scope>NUCLEOTIDE SEQUENCE [LARGE SCALE GENOMIC DNA]</scope>
    <source>
        <strain evidence="1">S191</strain>
    </source>
</reference>
<organism evidence="1 2">
    <name type="scientific">Olpidium bornovanus</name>
    <dbReference type="NCBI Taxonomy" id="278681"/>
    <lineage>
        <taxon>Eukaryota</taxon>
        <taxon>Fungi</taxon>
        <taxon>Fungi incertae sedis</taxon>
        <taxon>Olpidiomycota</taxon>
        <taxon>Olpidiomycotina</taxon>
        <taxon>Olpidiomycetes</taxon>
        <taxon>Olpidiales</taxon>
        <taxon>Olpidiaceae</taxon>
        <taxon>Olpidium</taxon>
    </lineage>
</organism>
<keyword evidence="2" id="KW-1185">Reference proteome</keyword>
<evidence type="ECO:0000313" key="2">
    <source>
        <dbReference type="Proteomes" id="UP000673691"/>
    </source>
</evidence>
<sequence>MPRGMADPGNQIAETPTWWRGQLDGTRSVVSFLHPQHLAFSAAHLNTTLVYNSAFTGAYTPAVLADAVDAILGITALQPTIAERQLLIQSLPFS</sequence>
<dbReference type="Proteomes" id="UP000673691">
    <property type="component" value="Unassembled WGS sequence"/>
</dbReference>